<comment type="caution">
    <text evidence="1">The sequence shown here is derived from an EMBL/GenBank/DDBJ whole genome shotgun (WGS) entry which is preliminary data.</text>
</comment>
<reference evidence="1" key="1">
    <citation type="journal article" date="2015" name="Nature">
        <title>Complex archaea that bridge the gap between prokaryotes and eukaryotes.</title>
        <authorList>
            <person name="Spang A."/>
            <person name="Saw J.H."/>
            <person name="Jorgensen S.L."/>
            <person name="Zaremba-Niedzwiedzka K."/>
            <person name="Martijn J."/>
            <person name="Lind A.E."/>
            <person name="van Eijk R."/>
            <person name="Schleper C."/>
            <person name="Guy L."/>
            <person name="Ettema T.J."/>
        </authorList>
    </citation>
    <scope>NUCLEOTIDE SEQUENCE</scope>
</reference>
<proteinExistence type="predicted"/>
<dbReference type="AlphaFoldDB" id="A0A0F8Y9Y5"/>
<gene>
    <name evidence="1" type="ORF">LCGC14_2845750</name>
</gene>
<accession>A0A0F8Y9Y5</accession>
<dbReference type="EMBL" id="LAZR01054593">
    <property type="protein sequence ID" value="KKK78218.1"/>
    <property type="molecule type" value="Genomic_DNA"/>
</dbReference>
<evidence type="ECO:0000313" key="1">
    <source>
        <dbReference type="EMBL" id="KKK78218.1"/>
    </source>
</evidence>
<organism evidence="1">
    <name type="scientific">marine sediment metagenome</name>
    <dbReference type="NCBI Taxonomy" id="412755"/>
    <lineage>
        <taxon>unclassified sequences</taxon>
        <taxon>metagenomes</taxon>
        <taxon>ecological metagenomes</taxon>
    </lineage>
</organism>
<protein>
    <submittedName>
        <fullName evidence="1">Uncharacterized protein</fullName>
    </submittedName>
</protein>
<name>A0A0F8Y9Y5_9ZZZZ</name>
<sequence>MKKHLLLMDKEGTIKDYKKMEKLEAENKRLREALEKISTRDISVTHPYTWSTYSPSKFLKEKINIADQAIKDK</sequence>